<evidence type="ECO:0000259" key="2">
    <source>
        <dbReference type="PROSITE" id="PS50304"/>
    </source>
</evidence>
<evidence type="ECO:0000313" key="3">
    <source>
        <dbReference type="EMBL" id="JAP97431.1"/>
    </source>
</evidence>
<dbReference type="CDD" id="cd20379">
    <property type="entry name" value="Tudor_dTUD-like"/>
    <property type="match status" value="2"/>
</dbReference>
<feature type="domain" description="Tudor" evidence="2">
    <location>
        <begin position="995"/>
        <end position="1053"/>
    </location>
</feature>
<dbReference type="InterPro" id="IPR050621">
    <property type="entry name" value="Tudor_domain_containing"/>
</dbReference>
<dbReference type="AlphaFoldDB" id="A0A146KQB8"/>
<feature type="domain" description="Tudor" evidence="2">
    <location>
        <begin position="775"/>
        <end position="831"/>
    </location>
</feature>
<dbReference type="PROSITE" id="PS50304">
    <property type="entry name" value="TUDOR"/>
    <property type="match status" value="2"/>
</dbReference>
<feature type="region of interest" description="Disordered" evidence="1">
    <location>
        <begin position="885"/>
        <end position="950"/>
    </location>
</feature>
<dbReference type="SUPFAM" id="SSF63748">
    <property type="entry name" value="Tudor/PWWP/MBT"/>
    <property type="match status" value="3"/>
</dbReference>
<feature type="compositionally biased region" description="Basic and acidic residues" evidence="1">
    <location>
        <begin position="399"/>
        <end position="410"/>
    </location>
</feature>
<feature type="compositionally biased region" description="Polar residues" evidence="1">
    <location>
        <begin position="885"/>
        <end position="896"/>
    </location>
</feature>
<dbReference type="PANTHER" id="PTHR22948:SF76">
    <property type="entry name" value="FI20010P1-RELATED"/>
    <property type="match status" value="1"/>
</dbReference>
<protein>
    <submittedName>
        <fullName evidence="3">Maternal protein tudor</fullName>
    </submittedName>
</protein>
<dbReference type="Gene3D" id="2.30.30.140">
    <property type="match status" value="3"/>
</dbReference>
<feature type="compositionally biased region" description="Basic and acidic residues" evidence="1">
    <location>
        <begin position="497"/>
        <end position="515"/>
    </location>
</feature>
<feature type="compositionally biased region" description="Low complexity" evidence="1">
    <location>
        <begin position="523"/>
        <end position="533"/>
    </location>
</feature>
<feature type="compositionally biased region" description="Low complexity" evidence="1">
    <location>
        <begin position="417"/>
        <end position="432"/>
    </location>
</feature>
<feature type="compositionally biased region" description="Polar residues" evidence="1">
    <location>
        <begin position="486"/>
        <end position="496"/>
    </location>
</feature>
<feature type="region of interest" description="Disordered" evidence="1">
    <location>
        <begin position="387"/>
        <end position="695"/>
    </location>
</feature>
<feature type="compositionally biased region" description="Basic and acidic residues" evidence="1">
    <location>
        <begin position="459"/>
        <end position="475"/>
    </location>
</feature>
<dbReference type="SMART" id="SM00333">
    <property type="entry name" value="TUDOR"/>
    <property type="match status" value="3"/>
</dbReference>
<dbReference type="Pfam" id="PF00567">
    <property type="entry name" value="TUDOR"/>
    <property type="match status" value="3"/>
</dbReference>
<sequence>MMDWSSLSIPPLSITNYSPDAWHNWFNKFKLITKATTFSSLGDPQKVAVLLMKLGSEITPIFDEFGVDVDDISYDDLVRRFTLYFQPLKARNVLLNLKQKSGESFEQFAERLTVHSYPCVFGPGTFRENYLCDVFLNNIEDRYCHVRSKILESYPYLEFRKVVEIANKLFLEECGFNRSAAHNGFPSFPGTHEDSKLCNFDSQVFQGAGQGNHRSQNQGANRGPRAYPSVPSFRLNPIHHDDIVDVQILTKHTDITYVSPVSYEETRKAFFKFFNEKQRKNPIKVELGKRYAVQFDEKWYRVDVASIQPSNTASVQSVDFGWRKHFPLSELHNLELDCISQKPMSLMVTFENTNKNPKEGERVTLKFLSNENGLWTVRLLENDLNKKYKQNQGGNRNKFGPDEQKPKRDELDSDILQSQTETSSTSSNNTKTGQDLKGKGSHYNKREQVTGNRNVFVPDEQKPKMREQNDRREQKSNMSVDHVNKETSTGRTGNKNQNDRRGQNYQADSRDDFNSNRHQSKTNRNSGGNRNSNQETKMTGQDSDGFKHYGGEKKQNNKTTIPDGGLKDDGNSRRTSGGNKGEHAGNERGSGFNNQRSGGGKDHGGDYKVPDGDFRNDGGSQRTSGGNRGENSGRERGGGFNNRRSGGGRDNGSDSKVPDNYFRDNGNSQRTSGGNQGEHKGSERGGGNNRRSGGMRDDVAITQMAVGNNPIPGIADIQIDDLPIPKDRFTKVTFLNQVGPVAYVYPKSCDKEFQNMMEHLGKISEDPSLCRVLRDPKKGMFCAAPYDGDLYRAKILGVKEKSVKVLFFDFGNEEIVPRDSLVVLPDSLSDSQWSFRIKAPESFNVDDLLSGDVIEVRPKFMDSEGVCVVDVDGYNSDLAVQAPSVVNASRSSTDTPRSPHVDDTGRGDKSKSPRQTLREAEPVRSDSSKSRKMAQPVDDAPVRTPRPPIPKNTFSEVQVAYVGAEGCFVIALADLEILREIHQDINAEPLTACSTLAINQVCAAPFEGDIFRAKILSINRIESLCSVEFIDFGNITEIHTDDLLELPARLTKGVYAFKIKFDCDRVLEVNESISISPITLESDGAWLVQLEGEPLTADYQLPSESGGSIDERDDFIEFSRNANKNPNRRNQR</sequence>
<feature type="compositionally biased region" description="Basic and acidic residues" evidence="1">
    <location>
        <begin position="434"/>
        <end position="448"/>
    </location>
</feature>
<organism evidence="3">
    <name type="scientific">Lygus hesperus</name>
    <name type="common">Western plant bug</name>
    <dbReference type="NCBI Taxonomy" id="30085"/>
    <lineage>
        <taxon>Eukaryota</taxon>
        <taxon>Metazoa</taxon>
        <taxon>Ecdysozoa</taxon>
        <taxon>Arthropoda</taxon>
        <taxon>Hexapoda</taxon>
        <taxon>Insecta</taxon>
        <taxon>Pterygota</taxon>
        <taxon>Neoptera</taxon>
        <taxon>Paraneoptera</taxon>
        <taxon>Hemiptera</taxon>
        <taxon>Heteroptera</taxon>
        <taxon>Panheteroptera</taxon>
        <taxon>Cimicomorpha</taxon>
        <taxon>Miridae</taxon>
        <taxon>Mirini</taxon>
        <taxon>Lygus</taxon>
    </lineage>
</organism>
<dbReference type="EMBL" id="GDHC01021197">
    <property type="protein sequence ID" value="JAP97431.1"/>
    <property type="molecule type" value="Transcribed_RNA"/>
</dbReference>
<dbReference type="PANTHER" id="PTHR22948">
    <property type="entry name" value="TUDOR DOMAIN CONTAINING PROTEIN"/>
    <property type="match status" value="1"/>
</dbReference>
<accession>A0A146KQB8</accession>
<reference evidence="3" key="1">
    <citation type="journal article" date="2016" name="Gigascience">
        <title>De novo construction of an expanded transcriptome assembly for the western tarnished plant bug, Lygus hesperus.</title>
        <authorList>
            <person name="Tassone E.E."/>
            <person name="Geib S.M."/>
            <person name="Hall B."/>
            <person name="Fabrick J.A."/>
            <person name="Brent C.S."/>
            <person name="Hull J.J."/>
        </authorList>
    </citation>
    <scope>NUCLEOTIDE SEQUENCE</scope>
</reference>
<gene>
    <name evidence="3" type="primary">tud_0</name>
    <name evidence="3" type="ORF">g.50829</name>
</gene>
<proteinExistence type="predicted"/>
<evidence type="ECO:0000256" key="1">
    <source>
        <dbReference type="SAM" id="MobiDB-lite"/>
    </source>
</evidence>
<dbReference type="InterPro" id="IPR002999">
    <property type="entry name" value="Tudor"/>
</dbReference>
<feature type="compositionally biased region" description="Basic and acidic residues" evidence="1">
    <location>
        <begin position="599"/>
        <end position="616"/>
    </location>
</feature>
<feature type="compositionally biased region" description="Basic and acidic residues" evidence="1">
    <location>
        <begin position="897"/>
        <end position="929"/>
    </location>
</feature>
<feature type="compositionally biased region" description="Basic and acidic residues" evidence="1">
    <location>
        <begin position="544"/>
        <end position="555"/>
    </location>
</feature>
<name>A0A146KQB8_LYGHE</name>